<accession>A0A1I5L8Y2</accession>
<dbReference type="SUPFAM" id="SSF53756">
    <property type="entry name" value="UDP-Glycosyltransferase/glycogen phosphorylase"/>
    <property type="match status" value="1"/>
</dbReference>
<feature type="domain" description="Glycosyltransferase subfamily 4-like N-terminal" evidence="1">
    <location>
        <begin position="13"/>
        <end position="177"/>
    </location>
</feature>
<dbReference type="EMBL" id="FOXA01000001">
    <property type="protein sequence ID" value="SFO93653.1"/>
    <property type="molecule type" value="Genomic_DNA"/>
</dbReference>
<proteinExistence type="predicted"/>
<dbReference type="OrthoDB" id="7527790at2"/>
<evidence type="ECO:0000313" key="3">
    <source>
        <dbReference type="Proteomes" id="UP000199356"/>
    </source>
</evidence>
<sequence length="376" mass="39671">MHIVHILTRLLRGGSEENTAATCLWQVAAGHRVTLIHGCDAHSGWRAELPGVEIVARPEMVHAIRPADDLRALAALRRTLKALAPDVVHTHQSKAGLLGRMAASAAPGARVVHGLHIAPAGGGRVPSLVLGAAERAAARRTDLFIAVSDAVGAAYVDAGICPRDRVRCVPSGMDLDRFRHGRPPADLARLLGVRPGRPVPKVALMLASFEPRKRHVAFLHAFARALGPRRDVRLLLAGRGPEEARARAAVRDLGLEGRVVFCEHRTDPEALLAAADVSVLASAREGLPRVAVQSMAAGCPMVACALPGLDEIVHDGTSGRLVPPDDLNAAARETLALLDADARRAVLRRGAAATDVSAWTIETLGARTTALYEAAA</sequence>
<dbReference type="RefSeq" id="WP_093417241.1">
    <property type="nucleotide sequence ID" value="NZ_FOXA01000001.1"/>
</dbReference>
<evidence type="ECO:0000313" key="2">
    <source>
        <dbReference type="EMBL" id="SFO93653.1"/>
    </source>
</evidence>
<dbReference type="AlphaFoldDB" id="A0A1I5L8Y2"/>
<gene>
    <name evidence="2" type="ORF">SAMN04488047_101524</name>
</gene>
<dbReference type="Gene3D" id="3.40.50.2000">
    <property type="entry name" value="Glycogen Phosphorylase B"/>
    <property type="match status" value="2"/>
</dbReference>
<name>A0A1I5L8Y2_9RHOB</name>
<dbReference type="Pfam" id="PF13439">
    <property type="entry name" value="Glyco_transf_4"/>
    <property type="match status" value="1"/>
</dbReference>
<dbReference type="Proteomes" id="UP000199356">
    <property type="component" value="Unassembled WGS sequence"/>
</dbReference>
<reference evidence="2 3" key="1">
    <citation type="submission" date="2016-10" db="EMBL/GenBank/DDBJ databases">
        <authorList>
            <person name="de Groot N.N."/>
        </authorList>
    </citation>
    <scope>NUCLEOTIDE SEQUENCE [LARGE SCALE GENOMIC DNA]</scope>
    <source>
        <strain evidence="2 3">DSM 19547</strain>
    </source>
</reference>
<dbReference type="Pfam" id="PF13692">
    <property type="entry name" value="Glyco_trans_1_4"/>
    <property type="match status" value="1"/>
</dbReference>
<dbReference type="PANTHER" id="PTHR12526">
    <property type="entry name" value="GLYCOSYLTRANSFERASE"/>
    <property type="match status" value="1"/>
</dbReference>
<dbReference type="GO" id="GO:0016757">
    <property type="term" value="F:glycosyltransferase activity"/>
    <property type="evidence" value="ECO:0007669"/>
    <property type="project" value="UniProtKB-ARBA"/>
</dbReference>
<dbReference type="STRING" id="441119.SAMN04488047_101524"/>
<keyword evidence="2" id="KW-0808">Transferase</keyword>
<keyword evidence="3" id="KW-1185">Reference proteome</keyword>
<evidence type="ECO:0000259" key="1">
    <source>
        <dbReference type="Pfam" id="PF13439"/>
    </source>
</evidence>
<protein>
    <submittedName>
        <fullName evidence="2">Glycosyltransferase involved in cell wall bisynthesis</fullName>
    </submittedName>
</protein>
<dbReference type="InterPro" id="IPR028098">
    <property type="entry name" value="Glyco_trans_4-like_N"/>
</dbReference>
<dbReference type="PANTHER" id="PTHR12526:SF630">
    <property type="entry name" value="GLYCOSYLTRANSFERASE"/>
    <property type="match status" value="1"/>
</dbReference>
<organism evidence="2 3">
    <name type="scientific">Tranquillimonas alkanivorans</name>
    <dbReference type="NCBI Taxonomy" id="441119"/>
    <lineage>
        <taxon>Bacteria</taxon>
        <taxon>Pseudomonadati</taxon>
        <taxon>Pseudomonadota</taxon>
        <taxon>Alphaproteobacteria</taxon>
        <taxon>Rhodobacterales</taxon>
        <taxon>Roseobacteraceae</taxon>
        <taxon>Tranquillimonas</taxon>
    </lineage>
</organism>